<evidence type="ECO:0008006" key="4">
    <source>
        <dbReference type="Google" id="ProtNLM"/>
    </source>
</evidence>
<evidence type="ECO:0000313" key="2">
    <source>
        <dbReference type="EMBL" id="MBI3128967.1"/>
    </source>
</evidence>
<sequence length="150" mass="15652">MNPLLALAAVQSVGSLVSSLTAPPAPPLPPAGGKLRGGALSAPQRRDGFEEILRTEMAGRKEKAMPVQFAPEAAQKLAQRGTRLDGAQLNRLSAAAEEASLKGAQRALVLMDGMAYVVDLGDRTVVNVEDKNRLAGLGDLRVDAVVEAKS</sequence>
<feature type="region of interest" description="Disordered" evidence="1">
    <location>
        <begin position="20"/>
        <end position="43"/>
    </location>
</feature>
<reference evidence="2" key="1">
    <citation type="submission" date="2020-07" db="EMBL/GenBank/DDBJ databases">
        <title>Huge and variable diversity of episymbiotic CPR bacteria and DPANN archaea in groundwater ecosystems.</title>
        <authorList>
            <person name="He C.Y."/>
            <person name="Keren R."/>
            <person name="Whittaker M."/>
            <person name="Farag I.F."/>
            <person name="Doudna J."/>
            <person name="Cate J.H.D."/>
            <person name="Banfield J.F."/>
        </authorList>
    </citation>
    <scope>NUCLEOTIDE SEQUENCE</scope>
    <source>
        <strain evidence="2">NC_groundwater_763_Ag_S-0.2um_68_21</strain>
    </source>
</reference>
<accession>A0A932MPT8</accession>
<feature type="compositionally biased region" description="Low complexity" evidence="1">
    <location>
        <begin position="31"/>
        <end position="40"/>
    </location>
</feature>
<dbReference type="Proteomes" id="UP000782312">
    <property type="component" value="Unassembled WGS sequence"/>
</dbReference>
<dbReference type="AlphaFoldDB" id="A0A932MPT8"/>
<organism evidence="2 3">
    <name type="scientific">Tectimicrobiota bacterium</name>
    <dbReference type="NCBI Taxonomy" id="2528274"/>
    <lineage>
        <taxon>Bacteria</taxon>
        <taxon>Pseudomonadati</taxon>
        <taxon>Nitrospinota/Tectimicrobiota group</taxon>
        <taxon>Candidatus Tectimicrobiota</taxon>
    </lineage>
</organism>
<evidence type="ECO:0000313" key="3">
    <source>
        <dbReference type="Proteomes" id="UP000782312"/>
    </source>
</evidence>
<protein>
    <recommendedName>
        <fullName evidence="4">Flagellar protein</fullName>
    </recommendedName>
</protein>
<evidence type="ECO:0000256" key="1">
    <source>
        <dbReference type="SAM" id="MobiDB-lite"/>
    </source>
</evidence>
<gene>
    <name evidence="2" type="ORF">HYZ11_15280</name>
</gene>
<dbReference type="EMBL" id="JACPUR010000037">
    <property type="protein sequence ID" value="MBI3128967.1"/>
    <property type="molecule type" value="Genomic_DNA"/>
</dbReference>
<comment type="caution">
    <text evidence="2">The sequence shown here is derived from an EMBL/GenBank/DDBJ whole genome shotgun (WGS) entry which is preliminary data.</text>
</comment>
<name>A0A932MPT8_UNCTE</name>
<proteinExistence type="predicted"/>